<reference evidence="5 6" key="1">
    <citation type="submission" date="2019-09" db="EMBL/GenBank/DDBJ databases">
        <authorList>
            <person name="Brejova B."/>
        </authorList>
    </citation>
    <scope>NUCLEOTIDE SEQUENCE [LARGE SCALE GENOMIC DNA]</scope>
</reference>
<feature type="region of interest" description="Disordered" evidence="2">
    <location>
        <begin position="85"/>
        <end position="105"/>
    </location>
</feature>
<dbReference type="GO" id="GO:0042254">
    <property type="term" value="P:ribosome biogenesis"/>
    <property type="evidence" value="ECO:0007669"/>
    <property type="project" value="InterPro"/>
</dbReference>
<dbReference type="GO" id="GO:0032040">
    <property type="term" value="C:small-subunit processome"/>
    <property type="evidence" value="ECO:0007669"/>
    <property type="project" value="TreeGrafter"/>
</dbReference>
<dbReference type="RefSeq" id="XP_031853692.1">
    <property type="nucleotide sequence ID" value="XM_031997801.1"/>
</dbReference>
<keyword evidence="6" id="KW-1185">Reference proteome</keyword>
<keyword evidence="3" id="KW-0472">Membrane</keyword>
<accession>A0A5E8BKG8</accession>
<dbReference type="InterPro" id="IPR005612">
    <property type="entry name" value="CCAAT-binding_factor"/>
</dbReference>
<dbReference type="Pfam" id="PF03914">
    <property type="entry name" value="CBF"/>
    <property type="match status" value="1"/>
</dbReference>
<gene>
    <name evidence="5" type="ORF">SAPINGB_P003083</name>
</gene>
<dbReference type="EMBL" id="CABVLU010000002">
    <property type="protein sequence ID" value="VVT51399.1"/>
    <property type="molecule type" value="Genomic_DNA"/>
</dbReference>
<feature type="domain" description="CCAAT-binding factor" evidence="4">
    <location>
        <begin position="379"/>
        <end position="530"/>
    </location>
</feature>
<dbReference type="AlphaFoldDB" id="A0A5E8BKG8"/>
<evidence type="ECO:0000313" key="5">
    <source>
        <dbReference type="EMBL" id="VVT51399.1"/>
    </source>
</evidence>
<sequence length="609" mass="69781">MAKRKQSSSIKTKTKTNISAPAVKKSKKSTTVAVATVTADQQQQQHSSQKLTIEDVFEKEEAILESAKNYNQLVPLLQALKNEIKSDKEKNTNNNDNEDQEDDEGEEEDLVIALITCLFKIFGKLLKKNQLRSFPTMTPAQQKVTEWLGERYDTFKNLLFTTIKTSTNDTLQALAVQIIFRLAKVENAHYSLDEIYFPKPLLVGLFEAVLFANDTAHVDVAIEELTDKYLIEYDDIRYYFMSLVDGLLVDLLVDQKKLQDNSDPEFKSLAAIASVRLFDILSKLSAIFPDSDDQVNSFYLEVPKKYVNPTRLISSPLRLSSHKTVFQKCWLSAFKLPVSYDQYKAVLQILHKSIIPNMIQPQMLLDFLTNAYDAGGPISILALNGLFSLMQKYNLEYPNFYAKLYQLFDNSILHVKYRSRFLRLVDVFLSSTHVAANIVASFIKKLSRLALYAPPAAIVAIVPFIYNLLKRHPTCMDLIQRPDYDAGDDDGFMDPFDDNEMDPLYTNAIESSLWELETLQTHYHPNVATLTRIISEQFTKESYNMEDFLDMSYSTLMEAEQTRRLKAPPALEFETFDRIFGFKRPDQGEVEDEEIDEGVNPPMMVNWVF</sequence>
<protein>
    <recommendedName>
        <fullName evidence="4">CCAAT-binding factor domain-containing protein</fullName>
    </recommendedName>
</protein>
<dbReference type="Proteomes" id="UP000398389">
    <property type="component" value="Unassembled WGS sequence"/>
</dbReference>
<evidence type="ECO:0000256" key="2">
    <source>
        <dbReference type="SAM" id="MobiDB-lite"/>
    </source>
</evidence>
<dbReference type="GO" id="GO:0030692">
    <property type="term" value="C:Noc4p-Nop14p complex"/>
    <property type="evidence" value="ECO:0007669"/>
    <property type="project" value="TreeGrafter"/>
</dbReference>
<comment type="similarity">
    <text evidence="1">Belongs to the CBF/MAK21 family.</text>
</comment>
<feature type="region of interest" description="Disordered" evidence="2">
    <location>
        <begin position="1"/>
        <end position="25"/>
    </location>
</feature>
<proteinExistence type="inferred from homology"/>
<evidence type="ECO:0000259" key="4">
    <source>
        <dbReference type="Pfam" id="PF03914"/>
    </source>
</evidence>
<keyword evidence="3" id="KW-0812">Transmembrane</keyword>
<dbReference type="PANTHER" id="PTHR12455:SF0">
    <property type="entry name" value="NUCLEOLAR COMPLEX PROTEIN 4 HOMOLOG"/>
    <property type="match status" value="1"/>
</dbReference>
<dbReference type="PANTHER" id="PTHR12455">
    <property type="entry name" value="NUCLEOLAR COMPLEX PROTEIN 4"/>
    <property type="match status" value="1"/>
</dbReference>
<evidence type="ECO:0000313" key="6">
    <source>
        <dbReference type="Proteomes" id="UP000398389"/>
    </source>
</evidence>
<dbReference type="OrthoDB" id="10263185at2759"/>
<evidence type="ECO:0000256" key="1">
    <source>
        <dbReference type="ARBA" id="ARBA00007797"/>
    </source>
</evidence>
<feature type="transmembrane region" description="Helical" evidence="3">
    <location>
        <begin position="449"/>
        <end position="469"/>
    </location>
</feature>
<name>A0A5E8BKG8_9ASCO</name>
<feature type="compositionally biased region" description="Acidic residues" evidence="2">
    <location>
        <begin position="96"/>
        <end position="105"/>
    </location>
</feature>
<organism evidence="5 6">
    <name type="scientific">Magnusiomyces paraingens</name>
    <dbReference type="NCBI Taxonomy" id="2606893"/>
    <lineage>
        <taxon>Eukaryota</taxon>
        <taxon>Fungi</taxon>
        <taxon>Dikarya</taxon>
        <taxon>Ascomycota</taxon>
        <taxon>Saccharomycotina</taxon>
        <taxon>Dipodascomycetes</taxon>
        <taxon>Dipodascales</taxon>
        <taxon>Dipodascaceae</taxon>
        <taxon>Magnusiomyces</taxon>
    </lineage>
</organism>
<dbReference type="GeneID" id="43581901"/>
<dbReference type="InterPro" id="IPR027193">
    <property type="entry name" value="Noc4"/>
</dbReference>
<evidence type="ECO:0000256" key="3">
    <source>
        <dbReference type="SAM" id="Phobius"/>
    </source>
</evidence>
<keyword evidence="3" id="KW-1133">Transmembrane helix</keyword>